<evidence type="ECO:0000313" key="1">
    <source>
        <dbReference type="EMBL" id="SFN83433.1"/>
    </source>
</evidence>
<reference evidence="2" key="1">
    <citation type="submission" date="2016-10" db="EMBL/GenBank/DDBJ databases">
        <authorList>
            <person name="Varghese N."/>
            <person name="Submissions S."/>
        </authorList>
    </citation>
    <scope>NUCLEOTIDE SEQUENCE [LARGE SCALE GENOMIC DNA]</scope>
    <source>
        <strain evidence="2">DSM 25575</strain>
    </source>
</reference>
<dbReference type="EMBL" id="FOVD01000009">
    <property type="protein sequence ID" value="SFN83433.1"/>
    <property type="molecule type" value="Genomic_DNA"/>
</dbReference>
<organism evidence="1 2">
    <name type="scientific">Chryseobacterium oleae</name>
    <dbReference type="NCBI Taxonomy" id="491207"/>
    <lineage>
        <taxon>Bacteria</taxon>
        <taxon>Pseudomonadati</taxon>
        <taxon>Bacteroidota</taxon>
        <taxon>Flavobacteriia</taxon>
        <taxon>Flavobacteriales</taxon>
        <taxon>Weeksellaceae</taxon>
        <taxon>Chryseobacterium group</taxon>
        <taxon>Chryseobacterium</taxon>
    </lineage>
</organism>
<accession>A0A1I5C8S1</accession>
<dbReference type="AlphaFoldDB" id="A0A1I5C8S1"/>
<name>A0A1I5C8S1_CHROL</name>
<gene>
    <name evidence="1" type="ORF">SAMN05421594_4376</name>
</gene>
<dbReference type="Proteomes" id="UP000198769">
    <property type="component" value="Unassembled WGS sequence"/>
</dbReference>
<protein>
    <submittedName>
        <fullName evidence="1">Uncharacterized protein</fullName>
    </submittedName>
</protein>
<keyword evidence="2" id="KW-1185">Reference proteome</keyword>
<sequence length="65" mass="7330">MNTSIEQNFLIRTVFRVSDGNGYPFLYAKKIAVNVATRVAAFSGGQGHAQDFTDWKKKFKNGFLK</sequence>
<proteinExistence type="predicted"/>
<evidence type="ECO:0000313" key="2">
    <source>
        <dbReference type="Proteomes" id="UP000198769"/>
    </source>
</evidence>